<protein>
    <submittedName>
        <fullName evidence="1 3">Uncharacterized protein</fullName>
    </submittedName>
</protein>
<organism evidence="3">
    <name type="scientific">Enterobius vermicularis</name>
    <name type="common">Human pinworm</name>
    <dbReference type="NCBI Taxonomy" id="51028"/>
    <lineage>
        <taxon>Eukaryota</taxon>
        <taxon>Metazoa</taxon>
        <taxon>Ecdysozoa</taxon>
        <taxon>Nematoda</taxon>
        <taxon>Chromadorea</taxon>
        <taxon>Rhabditida</taxon>
        <taxon>Spirurina</taxon>
        <taxon>Oxyuridomorpha</taxon>
        <taxon>Oxyuroidea</taxon>
        <taxon>Oxyuridae</taxon>
        <taxon>Enterobius</taxon>
    </lineage>
</organism>
<proteinExistence type="predicted"/>
<dbReference type="Proteomes" id="UP000274131">
    <property type="component" value="Unassembled WGS sequence"/>
</dbReference>
<reference evidence="1 2" key="2">
    <citation type="submission" date="2018-10" db="EMBL/GenBank/DDBJ databases">
        <authorList>
            <consortium name="Pathogen Informatics"/>
        </authorList>
    </citation>
    <scope>NUCLEOTIDE SEQUENCE [LARGE SCALE GENOMIC DNA]</scope>
</reference>
<evidence type="ECO:0000313" key="2">
    <source>
        <dbReference type="Proteomes" id="UP000274131"/>
    </source>
</evidence>
<dbReference type="AlphaFoldDB" id="A0A0N4VP39"/>
<dbReference type="EMBL" id="UXUI01013008">
    <property type="protein sequence ID" value="VDD97184.1"/>
    <property type="molecule type" value="Genomic_DNA"/>
</dbReference>
<keyword evidence="2" id="KW-1185">Reference proteome</keyword>
<evidence type="ECO:0000313" key="3">
    <source>
        <dbReference type="WBParaSite" id="EVEC_0001276201-mRNA-1"/>
    </source>
</evidence>
<name>A0A0N4VP39_ENTVE</name>
<dbReference type="WBParaSite" id="EVEC_0001276201-mRNA-1">
    <property type="protein sequence ID" value="EVEC_0001276201-mRNA-1"/>
    <property type="gene ID" value="EVEC_0001276201"/>
</dbReference>
<sequence length="31" mass="3745">MILNIVTILRLRVSMVGWIHIFWLAERVNHL</sequence>
<gene>
    <name evidence="1" type="ORF">EVEC_LOCUS11935</name>
</gene>
<reference evidence="3" key="1">
    <citation type="submission" date="2017-02" db="UniProtKB">
        <authorList>
            <consortium name="WormBaseParasite"/>
        </authorList>
    </citation>
    <scope>IDENTIFICATION</scope>
</reference>
<accession>A0A0N4VP39</accession>
<evidence type="ECO:0000313" key="1">
    <source>
        <dbReference type="EMBL" id="VDD97184.1"/>
    </source>
</evidence>